<dbReference type="InterPro" id="IPR000086">
    <property type="entry name" value="NUDIX_hydrolase_dom"/>
</dbReference>
<dbReference type="InterPro" id="IPR015797">
    <property type="entry name" value="NUDIX_hydrolase-like_dom_sf"/>
</dbReference>
<dbReference type="Gene3D" id="3.90.79.10">
    <property type="entry name" value="Nucleoside Triphosphate Pyrophosphohydrolase"/>
    <property type="match status" value="1"/>
</dbReference>
<dbReference type="AlphaFoldDB" id="L0KH98"/>
<evidence type="ECO:0000256" key="1">
    <source>
        <dbReference type="ARBA" id="ARBA00001946"/>
    </source>
</evidence>
<evidence type="ECO:0000259" key="3">
    <source>
        <dbReference type="Pfam" id="PF00293"/>
    </source>
</evidence>
<sequence length="155" mass="16957">MTQPESLASECQARLWCVALITDNQNRILLTRRGKGADAARWGLPSGSVGRMEPAVLAIVRVLHQTLGLLIWPHRIVAVSDEIDQVTDVSRFSVIYSATIVSGEPKIFDTMAMCEFGWFKRSALPTLLTAATIDAIESRNCILADAQSRTENGGQ</sequence>
<dbReference type="PANTHER" id="PTHR43046:SF14">
    <property type="entry name" value="MUTT_NUDIX FAMILY PROTEIN"/>
    <property type="match status" value="1"/>
</dbReference>
<dbReference type="Pfam" id="PF00293">
    <property type="entry name" value="NUDIX"/>
    <property type="match status" value="1"/>
</dbReference>
<gene>
    <name evidence="4" type="ordered locus">Mesau_00960</name>
</gene>
<protein>
    <submittedName>
        <fullName evidence="4">ADP-ribose pyrophosphatase</fullName>
    </submittedName>
</protein>
<dbReference type="SUPFAM" id="SSF55811">
    <property type="entry name" value="Nudix"/>
    <property type="match status" value="1"/>
</dbReference>
<dbReference type="HOGENOM" id="CLU_037162_20_6_5"/>
<dbReference type="eggNOG" id="COG1051">
    <property type="taxonomic scope" value="Bacteria"/>
</dbReference>
<dbReference type="GeneID" id="300419332"/>
<name>L0KH98_MESAW</name>
<dbReference type="Proteomes" id="UP000010998">
    <property type="component" value="Chromosome"/>
</dbReference>
<dbReference type="GO" id="GO:0016787">
    <property type="term" value="F:hydrolase activity"/>
    <property type="evidence" value="ECO:0007669"/>
    <property type="project" value="UniProtKB-KW"/>
</dbReference>
<keyword evidence="2" id="KW-0378">Hydrolase</keyword>
<evidence type="ECO:0000313" key="5">
    <source>
        <dbReference type="Proteomes" id="UP000010998"/>
    </source>
</evidence>
<organism evidence="4 5">
    <name type="scientific">Mesorhizobium australicum (strain HAMBI 3006 / LMG 24608 / WSM2073)</name>
    <dbReference type="NCBI Taxonomy" id="754035"/>
    <lineage>
        <taxon>Bacteria</taxon>
        <taxon>Pseudomonadati</taxon>
        <taxon>Pseudomonadota</taxon>
        <taxon>Alphaproteobacteria</taxon>
        <taxon>Hyphomicrobiales</taxon>
        <taxon>Phyllobacteriaceae</taxon>
        <taxon>Mesorhizobium</taxon>
    </lineage>
</organism>
<evidence type="ECO:0000313" key="4">
    <source>
        <dbReference type="EMBL" id="AGB43443.1"/>
    </source>
</evidence>
<accession>L0KH98</accession>
<reference evidence="5" key="1">
    <citation type="submission" date="2012-02" db="EMBL/GenBank/DDBJ databases">
        <title>Complete sequence of Mesorhizobium australicum WSM2073.</title>
        <authorList>
            <person name="Lucas S."/>
            <person name="Han J."/>
            <person name="Lapidus A."/>
            <person name="Cheng J.-F."/>
            <person name="Goodwin L."/>
            <person name="Pitluck S."/>
            <person name="Peters L."/>
            <person name="Gu W."/>
            <person name="Detter J.C."/>
            <person name="Han C."/>
            <person name="Tapia R."/>
            <person name="Land M."/>
            <person name="Hauser L."/>
            <person name="Kyrpides N."/>
            <person name="Ivanova N."/>
            <person name="Pagani I."/>
            <person name="Reeve W.G."/>
            <person name="Howieson J.G."/>
            <person name="Tiwari R.P."/>
            <person name="O'Hara G.W."/>
            <person name="Atkins C.A."/>
            <person name="Ronson C.W."/>
            <person name="Nandasena K.G."/>
            <person name="Woyke T."/>
        </authorList>
    </citation>
    <scope>NUCLEOTIDE SEQUENCE [LARGE SCALE GENOMIC DNA]</scope>
    <source>
        <strain evidence="5">LMG 24608 / HAMBI 3006 / WSM2073</strain>
    </source>
</reference>
<dbReference type="EMBL" id="CP003358">
    <property type="protein sequence ID" value="AGB43443.1"/>
    <property type="molecule type" value="Genomic_DNA"/>
</dbReference>
<dbReference type="STRING" id="754035.Mesau_00960"/>
<keyword evidence="5" id="KW-1185">Reference proteome</keyword>
<dbReference type="RefSeq" id="WP_015314915.1">
    <property type="nucleotide sequence ID" value="NC_019973.1"/>
</dbReference>
<dbReference type="KEGG" id="mam:Mesau_00960"/>
<dbReference type="PANTHER" id="PTHR43046">
    <property type="entry name" value="GDP-MANNOSE MANNOSYL HYDROLASE"/>
    <property type="match status" value="1"/>
</dbReference>
<evidence type="ECO:0000256" key="2">
    <source>
        <dbReference type="ARBA" id="ARBA00022801"/>
    </source>
</evidence>
<comment type="cofactor">
    <cofactor evidence="1">
        <name>Mg(2+)</name>
        <dbReference type="ChEBI" id="CHEBI:18420"/>
    </cofactor>
</comment>
<feature type="domain" description="Nudix hydrolase" evidence="3">
    <location>
        <begin position="19"/>
        <end position="126"/>
    </location>
</feature>
<proteinExistence type="predicted"/>